<sequence length="461" mass="51360">MAYPQDRGFSYQNPPPPGGYPAPGGFGSQPPAAGYPPQQPQYPPQSGGYPPQQPYPPQHPSQQFQQYPPQHYPPPQQQYPIQGYPPQQFPRSQTGGYNPPLSPNFPPRNAGSYPPQALAHHFTQPQHQASFHSGPPQQYQQPPPPIYHTSPPIAPPIVPTADIDVIYRACKGFGTDENAIISVLAHRDGPTINAIREQYPAHTKRDLIATLEKETSGNFRTVIKAVALGPVECEVFFANIAVAGLGTNEPLLTECIMGKTNAEINMMKALYPGRYRETLENAVGDDLSMKTQKMFMMMLSGVRMEEWAQINTQEVLNDTAELHKATRGFGTDDLAVCTIFTRSSDAHLRAVAAEYQRQHGAELIKLVRREFSGHMHDALLYIINGALNKVARDVELLEDSMKGFGTRDDLLISRLVRVRWNRPHFDQVKQMYRTKYGKELGLRVKGETSGDYGRMMVALCG</sequence>
<reference evidence="5 6" key="1">
    <citation type="submission" date="2024-02" db="EMBL/GenBank/DDBJ databases">
        <title>Discinaceae phylogenomics.</title>
        <authorList>
            <person name="Dirks A.C."/>
            <person name="James T.Y."/>
        </authorList>
    </citation>
    <scope>NUCLEOTIDE SEQUENCE [LARGE SCALE GENOMIC DNA]</scope>
    <source>
        <strain evidence="5 6">ACD0624</strain>
    </source>
</reference>
<feature type="compositionally biased region" description="Pro residues" evidence="4">
    <location>
        <begin position="141"/>
        <end position="151"/>
    </location>
</feature>
<feature type="compositionally biased region" description="Pro residues" evidence="4">
    <location>
        <begin position="33"/>
        <end position="43"/>
    </location>
</feature>
<keyword evidence="2" id="KW-0677">Repeat</keyword>
<gene>
    <name evidence="5" type="ORF">Q9L58_004331</name>
</gene>
<organism evidence="5 6">
    <name type="scientific">Discina gigas</name>
    <dbReference type="NCBI Taxonomy" id="1032678"/>
    <lineage>
        <taxon>Eukaryota</taxon>
        <taxon>Fungi</taxon>
        <taxon>Dikarya</taxon>
        <taxon>Ascomycota</taxon>
        <taxon>Pezizomycotina</taxon>
        <taxon>Pezizomycetes</taxon>
        <taxon>Pezizales</taxon>
        <taxon>Discinaceae</taxon>
        <taxon>Discina</taxon>
    </lineage>
</organism>
<feature type="compositionally biased region" description="Low complexity" evidence="4">
    <location>
        <begin position="60"/>
        <end position="69"/>
    </location>
</feature>
<keyword evidence="3" id="KW-0041">Annexin</keyword>
<evidence type="ECO:0008006" key="7">
    <source>
        <dbReference type="Google" id="ProtNLM"/>
    </source>
</evidence>
<protein>
    <recommendedName>
        <fullName evidence="7">Annexin</fullName>
    </recommendedName>
</protein>
<keyword evidence="6" id="KW-1185">Reference proteome</keyword>
<accession>A0ABR3GLG6</accession>
<dbReference type="Pfam" id="PF00191">
    <property type="entry name" value="Annexin"/>
    <property type="match status" value="3"/>
</dbReference>
<evidence type="ECO:0000313" key="6">
    <source>
        <dbReference type="Proteomes" id="UP001447188"/>
    </source>
</evidence>
<feature type="region of interest" description="Disordered" evidence="4">
    <location>
        <begin position="1"/>
        <end position="151"/>
    </location>
</feature>
<dbReference type="Proteomes" id="UP001447188">
    <property type="component" value="Unassembled WGS sequence"/>
</dbReference>
<evidence type="ECO:0000256" key="3">
    <source>
        <dbReference type="ARBA" id="ARBA00023216"/>
    </source>
</evidence>
<comment type="similarity">
    <text evidence="1">Belongs to the annexin family.</text>
</comment>
<evidence type="ECO:0000256" key="1">
    <source>
        <dbReference type="ARBA" id="ARBA00007831"/>
    </source>
</evidence>
<dbReference type="InterPro" id="IPR018502">
    <property type="entry name" value="Annexin_repeat"/>
</dbReference>
<evidence type="ECO:0000256" key="4">
    <source>
        <dbReference type="SAM" id="MobiDB-lite"/>
    </source>
</evidence>
<dbReference type="InterPro" id="IPR001464">
    <property type="entry name" value="Annexin"/>
</dbReference>
<feature type="compositionally biased region" description="Low complexity" evidence="4">
    <location>
        <begin position="78"/>
        <end position="90"/>
    </location>
</feature>
<dbReference type="PROSITE" id="PS51897">
    <property type="entry name" value="ANNEXIN_2"/>
    <property type="match status" value="3"/>
</dbReference>
<dbReference type="EMBL" id="JBBBZM010000045">
    <property type="protein sequence ID" value="KAL0636723.1"/>
    <property type="molecule type" value="Genomic_DNA"/>
</dbReference>
<proteinExistence type="inferred from homology"/>
<dbReference type="PRINTS" id="PR00196">
    <property type="entry name" value="ANNEXIN"/>
</dbReference>
<dbReference type="Gene3D" id="1.10.220.10">
    <property type="entry name" value="Annexin"/>
    <property type="match status" value="4"/>
</dbReference>
<evidence type="ECO:0000256" key="2">
    <source>
        <dbReference type="ARBA" id="ARBA00022737"/>
    </source>
</evidence>
<dbReference type="PANTHER" id="PTHR10502">
    <property type="entry name" value="ANNEXIN"/>
    <property type="match status" value="1"/>
</dbReference>
<name>A0ABR3GLG6_9PEZI</name>
<comment type="caution">
    <text evidence="5">The sequence shown here is derived from an EMBL/GenBank/DDBJ whole genome shotgun (WGS) entry which is preliminary data.</text>
</comment>
<dbReference type="SUPFAM" id="SSF47874">
    <property type="entry name" value="Annexin"/>
    <property type="match status" value="1"/>
</dbReference>
<dbReference type="InterPro" id="IPR037104">
    <property type="entry name" value="Annexin_sf"/>
</dbReference>
<evidence type="ECO:0000313" key="5">
    <source>
        <dbReference type="EMBL" id="KAL0636723.1"/>
    </source>
</evidence>
<dbReference type="SMART" id="SM00335">
    <property type="entry name" value="ANX"/>
    <property type="match status" value="4"/>
</dbReference>
<dbReference type="PANTHER" id="PTHR10502:SF102">
    <property type="entry name" value="ANNEXIN B11"/>
    <property type="match status" value="1"/>
</dbReference>